<name>A0A8H2WUT2_9AGAM</name>
<comment type="caution">
    <text evidence="3">The sequence shown here is derived from an EMBL/GenBank/DDBJ whole genome shotgun (WGS) entry which is preliminary data.</text>
</comment>
<evidence type="ECO:0008006" key="5">
    <source>
        <dbReference type="Google" id="ProtNLM"/>
    </source>
</evidence>
<keyword evidence="2" id="KW-1133">Transmembrane helix</keyword>
<feature type="compositionally biased region" description="Basic and acidic residues" evidence="1">
    <location>
        <begin position="140"/>
        <end position="155"/>
    </location>
</feature>
<dbReference type="EMBL" id="CAJMWW010000035">
    <property type="protein sequence ID" value="CAE6404330.1"/>
    <property type="molecule type" value="Genomic_DNA"/>
</dbReference>
<feature type="compositionally biased region" description="Polar residues" evidence="1">
    <location>
        <begin position="79"/>
        <end position="95"/>
    </location>
</feature>
<evidence type="ECO:0000313" key="3">
    <source>
        <dbReference type="EMBL" id="CAE6404330.1"/>
    </source>
</evidence>
<protein>
    <recommendedName>
        <fullName evidence="5">Fungal-specific transcription factor domain protein</fullName>
    </recommendedName>
</protein>
<reference evidence="3" key="1">
    <citation type="submission" date="2021-01" db="EMBL/GenBank/DDBJ databases">
        <authorList>
            <person name="Kaushik A."/>
        </authorList>
    </citation>
    <scope>NUCLEOTIDE SEQUENCE</scope>
    <source>
        <strain evidence="3">AG3-T5</strain>
    </source>
</reference>
<organism evidence="3 4">
    <name type="scientific">Rhizoctonia solani</name>
    <dbReference type="NCBI Taxonomy" id="456999"/>
    <lineage>
        <taxon>Eukaryota</taxon>
        <taxon>Fungi</taxon>
        <taxon>Dikarya</taxon>
        <taxon>Basidiomycota</taxon>
        <taxon>Agaricomycotina</taxon>
        <taxon>Agaricomycetes</taxon>
        <taxon>Cantharellales</taxon>
        <taxon>Ceratobasidiaceae</taxon>
        <taxon>Rhizoctonia</taxon>
    </lineage>
</organism>
<evidence type="ECO:0000313" key="4">
    <source>
        <dbReference type="Proteomes" id="UP000663841"/>
    </source>
</evidence>
<feature type="region of interest" description="Disordered" evidence="1">
    <location>
        <begin position="79"/>
        <end position="101"/>
    </location>
</feature>
<gene>
    <name evidence="3" type="ORF">RDB_LOCUS12109</name>
</gene>
<evidence type="ECO:0000256" key="2">
    <source>
        <dbReference type="SAM" id="Phobius"/>
    </source>
</evidence>
<feature type="region of interest" description="Disordered" evidence="1">
    <location>
        <begin position="133"/>
        <end position="161"/>
    </location>
</feature>
<evidence type="ECO:0000256" key="1">
    <source>
        <dbReference type="SAM" id="MobiDB-lite"/>
    </source>
</evidence>
<keyword evidence="2" id="KW-0812">Transmembrane</keyword>
<sequence>MRDTAARTHSGAGMSYYGPRFTEISSSVSGTQGATQATRLVDTPFKVRQAESVERPQTFDSPRLTETTHGASSMISYQNVAPHRSSSQPEVIQQPLTPPYTPHDLFGCGGHRPVSLEPAGFLESIFSLAWPDDQPNRVSRTPERHRSIESSKSDVDSDEPEALEHVQSAMVGFLSLDRNVESNGLPFVLQAYATWMSIFLFEPLRVADLFRNEVFRSYVLGEEIRRLMKLLANTVYEHARSSDYNLDMSPSSTMTEAILRRRLSEAGAHIEISRELDRQVALGAMLKTCEFIAGLCRTGSLSRTLSFMQYAAPIFRRACPGPLDELVNLPTLLASMVTSLRIYSTFDVILGSLTGRPMFFRYAVNFSPEVPESLFFLENGPGMRWKFGFPDRLLLTFAQMNGLYEDYGPSVPKQVVDELEAEIKRTKPIVSDMDAPVLAMGRMVVQECWILAALIYLYMGLCGAYSTDARVVRVRTKFMRILALVRPKRSVDSFLVYPMVILGLAADNWDERTIIRQRMLGVSECSRLGTLGNEFIRMLDHVWSKGSPAVWGDLRQACWEVSGV</sequence>
<accession>A0A8H2WUT2</accession>
<dbReference type="Proteomes" id="UP000663841">
    <property type="component" value="Unassembled WGS sequence"/>
</dbReference>
<dbReference type="AlphaFoldDB" id="A0A8H2WUT2"/>
<proteinExistence type="predicted"/>
<feature type="transmembrane region" description="Helical" evidence="2">
    <location>
        <begin position="449"/>
        <end position="467"/>
    </location>
</feature>
<dbReference type="Pfam" id="PF11951">
    <property type="entry name" value="Fungal_trans_2"/>
    <property type="match status" value="1"/>
</dbReference>
<keyword evidence="2" id="KW-0472">Membrane</keyword>
<dbReference type="InterPro" id="IPR021858">
    <property type="entry name" value="Fun_TF"/>
</dbReference>